<evidence type="ECO:0000313" key="3">
    <source>
        <dbReference type="Proteomes" id="UP000051497"/>
    </source>
</evidence>
<organism evidence="2 3">
    <name type="scientific">Candidatus Berkiella aquae</name>
    <dbReference type="NCBI Taxonomy" id="295108"/>
    <lineage>
        <taxon>Bacteria</taxon>
        <taxon>Pseudomonadati</taxon>
        <taxon>Pseudomonadota</taxon>
        <taxon>Gammaproteobacteria</taxon>
        <taxon>Candidatus Berkiellales</taxon>
        <taxon>Candidatus Berkiellaceae</taxon>
        <taxon>Candidatus Berkiella</taxon>
    </lineage>
</organism>
<evidence type="ECO:0000313" key="2">
    <source>
        <dbReference type="EMBL" id="MCS5712522.1"/>
    </source>
</evidence>
<name>A0AAE3HXT0_9GAMM</name>
<evidence type="ECO:0008006" key="4">
    <source>
        <dbReference type="Google" id="ProtNLM"/>
    </source>
</evidence>
<feature type="signal peptide" evidence="1">
    <location>
        <begin position="1"/>
        <end position="28"/>
    </location>
</feature>
<dbReference type="Gene3D" id="2.40.160.20">
    <property type="match status" value="1"/>
</dbReference>
<dbReference type="InterPro" id="IPR011250">
    <property type="entry name" value="OMP/PagP_B-barrel"/>
</dbReference>
<dbReference type="Proteomes" id="UP000051497">
    <property type="component" value="Unassembled WGS sequence"/>
</dbReference>
<dbReference type="EMBL" id="LKAJ02000001">
    <property type="protein sequence ID" value="MCS5712522.1"/>
    <property type="molecule type" value="Genomic_DNA"/>
</dbReference>
<evidence type="ECO:0000256" key="1">
    <source>
        <dbReference type="SAM" id="SignalP"/>
    </source>
</evidence>
<gene>
    <name evidence="2" type="ORF">HT99x_013865</name>
</gene>
<sequence length="282" mass="31445">MFNNKLRGSLTAVLALALMAGFSTSCLATFDVMDEDIEGGYYGNGYTRPFRNAIEGTETLSAEDLAFMQSVQYTRITERWYLRALVGHPRVKLNKIVNNSTYPLDAYQVALPNFTDNLYQLGLAGGKIWENWGAEIELLISKKLKYYANPLFTTIPNAANAEINTYALLFNVQYIIPHWISLYPRRLQIHLDAGLGVGLNTTNTTVYDLNGAPIESASGRQTPVAGMLGIGARYQITPCILFDLTYRFISWGKTKYGPILGYQLKSDELTSTGLFVGLTYQI</sequence>
<keyword evidence="1" id="KW-0732">Signal</keyword>
<dbReference type="AlphaFoldDB" id="A0AAE3HXT0"/>
<accession>A0AAE3HXT0</accession>
<dbReference type="SUPFAM" id="SSF56925">
    <property type="entry name" value="OMPA-like"/>
    <property type="match status" value="1"/>
</dbReference>
<comment type="caution">
    <text evidence="2">The sequence shown here is derived from an EMBL/GenBank/DDBJ whole genome shotgun (WGS) entry which is preliminary data.</text>
</comment>
<dbReference type="PROSITE" id="PS51257">
    <property type="entry name" value="PROKAR_LIPOPROTEIN"/>
    <property type="match status" value="1"/>
</dbReference>
<protein>
    <recommendedName>
        <fullName evidence="4">Outer membrane protein beta-barrel domain-containing protein</fullName>
    </recommendedName>
</protein>
<proteinExistence type="predicted"/>
<reference evidence="2" key="1">
    <citation type="journal article" date="2016" name="Genome Announc.">
        <title>Draft Genome Sequences of Two Novel Amoeba-Resistant Intranuclear Bacteria, 'Candidatus Berkiella cookevillensis' and 'Candidatus Berkiella aquae'.</title>
        <authorList>
            <person name="Mehari Y.T."/>
            <person name="Arivett B.A."/>
            <person name="Farone A.L."/>
            <person name="Gunderson J.H."/>
            <person name="Farone M.B."/>
        </authorList>
    </citation>
    <scope>NUCLEOTIDE SEQUENCE</scope>
    <source>
        <strain evidence="2">HT99</strain>
    </source>
</reference>
<dbReference type="RefSeq" id="WP_259566805.1">
    <property type="nucleotide sequence ID" value="NZ_LKAJ02000001.1"/>
</dbReference>
<reference evidence="2" key="2">
    <citation type="submission" date="2021-06" db="EMBL/GenBank/DDBJ databases">
        <title>Genomic Description and Analysis of Intracellular Bacteria, Candidatus Berkiella cookevillensis and Candidatus Berkiella aquae.</title>
        <authorList>
            <person name="Kidane D.T."/>
            <person name="Mehari Y.T."/>
            <person name="Rice F.C."/>
            <person name="Arivett B.A."/>
            <person name="Farone A.L."/>
            <person name="Berk S.G."/>
            <person name="Farone M.B."/>
        </authorList>
    </citation>
    <scope>NUCLEOTIDE SEQUENCE</scope>
    <source>
        <strain evidence="2">HT99</strain>
    </source>
</reference>
<keyword evidence="3" id="KW-1185">Reference proteome</keyword>
<feature type="chain" id="PRO_5042200278" description="Outer membrane protein beta-barrel domain-containing protein" evidence="1">
    <location>
        <begin position="29"/>
        <end position="282"/>
    </location>
</feature>